<dbReference type="InterPro" id="IPR025668">
    <property type="entry name" value="Tnp_DDE_dom"/>
</dbReference>
<proteinExistence type="predicted"/>
<feature type="region of interest" description="Disordered" evidence="1">
    <location>
        <begin position="1"/>
        <end position="37"/>
    </location>
</feature>
<protein>
    <submittedName>
        <fullName evidence="3">Transposase</fullName>
    </submittedName>
</protein>
<reference evidence="3" key="1">
    <citation type="submission" date="2023-09" db="EMBL/GenBank/DDBJ databases">
        <title>Paucibacter sp. APW11 Genome sequencing and assembly.</title>
        <authorList>
            <person name="Kim I."/>
        </authorList>
    </citation>
    <scope>NUCLEOTIDE SEQUENCE</scope>
    <source>
        <strain evidence="3">APW11</strain>
    </source>
</reference>
<dbReference type="EMBL" id="JAVXZY010000009">
    <property type="protein sequence ID" value="MDT9001569.1"/>
    <property type="molecule type" value="Genomic_DNA"/>
</dbReference>
<accession>A0ABU3PG77</accession>
<evidence type="ECO:0000259" key="2">
    <source>
        <dbReference type="Pfam" id="PF13751"/>
    </source>
</evidence>
<evidence type="ECO:0000256" key="1">
    <source>
        <dbReference type="SAM" id="MobiDB-lite"/>
    </source>
</evidence>
<dbReference type="Proteomes" id="UP001246372">
    <property type="component" value="Unassembled WGS sequence"/>
</dbReference>
<feature type="domain" description="Transposase DDE" evidence="2">
    <location>
        <begin position="49"/>
        <end position="177"/>
    </location>
</feature>
<sequence>MLRWMRATATSGRPAPRRNREELPTGQDKPIKHFGPRDFRFDPKTSTALCPAGQPLCSSGAIHQVGKGQRREDFKARPADCQGCALRAQCLRHPKSTQARKVSLVHASEIDPNDASQRMRRAIDSAQGRSLYRRRIATAEPVFAKLRHNKRLSRCTLRGTAKVRPQWQLFCLVHNIEGAAAGLENGRVPPISRGQQCARAPQLAPQSLAMKTPLNQSPSCSSNALTRRGGVIGRLR</sequence>
<dbReference type="RefSeq" id="WP_315652450.1">
    <property type="nucleotide sequence ID" value="NZ_JAVXZY010000009.1"/>
</dbReference>
<dbReference type="PANTHER" id="PTHR33408">
    <property type="entry name" value="TRANSPOSASE"/>
    <property type="match status" value="1"/>
</dbReference>
<comment type="caution">
    <text evidence="3">The sequence shown here is derived from an EMBL/GenBank/DDBJ whole genome shotgun (WGS) entry which is preliminary data.</text>
</comment>
<dbReference type="PANTHER" id="PTHR33408:SF2">
    <property type="entry name" value="TRANSPOSASE DDE DOMAIN-CONTAINING PROTEIN"/>
    <property type="match status" value="1"/>
</dbReference>
<dbReference type="Pfam" id="PF13751">
    <property type="entry name" value="DDE_Tnp_1_6"/>
    <property type="match status" value="1"/>
</dbReference>
<name>A0ABU3PG77_9BURK</name>
<gene>
    <name evidence="3" type="ORF">RQP53_19995</name>
</gene>
<feature type="compositionally biased region" description="Basic and acidic residues" evidence="1">
    <location>
        <begin position="18"/>
        <end position="37"/>
    </location>
</feature>
<evidence type="ECO:0000313" key="4">
    <source>
        <dbReference type="Proteomes" id="UP001246372"/>
    </source>
</evidence>
<organism evidence="3 4">
    <name type="scientific">Roseateles aquae</name>
    <dbReference type="NCBI Taxonomy" id="3077235"/>
    <lineage>
        <taxon>Bacteria</taxon>
        <taxon>Pseudomonadati</taxon>
        <taxon>Pseudomonadota</taxon>
        <taxon>Betaproteobacteria</taxon>
        <taxon>Burkholderiales</taxon>
        <taxon>Sphaerotilaceae</taxon>
        <taxon>Roseateles</taxon>
    </lineage>
</organism>
<evidence type="ECO:0000313" key="3">
    <source>
        <dbReference type="EMBL" id="MDT9001569.1"/>
    </source>
</evidence>
<keyword evidence="4" id="KW-1185">Reference proteome</keyword>